<dbReference type="KEGG" id="bfu:BCIN_05g04690"/>
<dbReference type="OrthoDB" id="1517790at2759"/>
<dbReference type="AlphaFoldDB" id="A0A384JI27"/>
<dbReference type="Pfam" id="PF09996">
    <property type="entry name" value="DUF2237"/>
    <property type="match status" value="1"/>
</dbReference>
<dbReference type="RefSeq" id="XP_001548638.2">
    <property type="nucleotide sequence ID" value="XM_001548588.2"/>
</dbReference>
<reference evidence="2 3" key="1">
    <citation type="journal article" date="2011" name="PLoS Genet.">
        <title>Genomic analysis of the necrotrophic fungal pathogens Sclerotinia sclerotiorum and Botrytis cinerea.</title>
        <authorList>
            <person name="Amselem J."/>
            <person name="Cuomo C.A."/>
            <person name="van Kan J.A."/>
            <person name="Viaud M."/>
            <person name="Benito E.P."/>
            <person name="Couloux A."/>
            <person name="Coutinho P.M."/>
            <person name="de Vries R.P."/>
            <person name="Dyer P.S."/>
            <person name="Fillinger S."/>
            <person name="Fournier E."/>
            <person name="Gout L."/>
            <person name="Hahn M."/>
            <person name="Kohn L."/>
            <person name="Lapalu N."/>
            <person name="Plummer K.M."/>
            <person name="Pradier J.M."/>
            <person name="Quevillon E."/>
            <person name="Sharon A."/>
            <person name="Simon A."/>
            <person name="ten Have A."/>
            <person name="Tudzynski B."/>
            <person name="Tudzynski P."/>
            <person name="Wincker P."/>
            <person name="Andrew M."/>
            <person name="Anthouard V."/>
            <person name="Beever R.E."/>
            <person name="Beffa R."/>
            <person name="Benoit I."/>
            <person name="Bouzid O."/>
            <person name="Brault B."/>
            <person name="Chen Z."/>
            <person name="Choquer M."/>
            <person name="Collemare J."/>
            <person name="Cotton P."/>
            <person name="Danchin E.G."/>
            <person name="Da Silva C."/>
            <person name="Gautier A."/>
            <person name="Giraud C."/>
            <person name="Giraud T."/>
            <person name="Gonzalez C."/>
            <person name="Grossetete S."/>
            <person name="Guldener U."/>
            <person name="Henrissat B."/>
            <person name="Howlett B.J."/>
            <person name="Kodira C."/>
            <person name="Kretschmer M."/>
            <person name="Lappartient A."/>
            <person name="Leroch M."/>
            <person name="Levis C."/>
            <person name="Mauceli E."/>
            <person name="Neuveglise C."/>
            <person name="Oeser B."/>
            <person name="Pearson M."/>
            <person name="Poulain J."/>
            <person name="Poussereau N."/>
            <person name="Quesneville H."/>
            <person name="Rascle C."/>
            <person name="Schumacher J."/>
            <person name="Segurens B."/>
            <person name="Sexton A."/>
            <person name="Silva E."/>
            <person name="Sirven C."/>
            <person name="Soanes D.M."/>
            <person name="Talbot N.J."/>
            <person name="Templeton M."/>
            <person name="Yandava C."/>
            <person name="Yarden O."/>
            <person name="Zeng Q."/>
            <person name="Rollins J.A."/>
            <person name="Lebrun M.H."/>
            <person name="Dickman M."/>
        </authorList>
    </citation>
    <scope>NUCLEOTIDE SEQUENCE [LARGE SCALE GENOMIC DNA]</scope>
    <source>
        <strain evidence="2 3">B05.10</strain>
    </source>
</reference>
<feature type="compositionally biased region" description="Polar residues" evidence="1">
    <location>
        <begin position="196"/>
        <end position="205"/>
    </location>
</feature>
<organism evidence="2 3">
    <name type="scientific">Botryotinia fuckeliana (strain B05.10)</name>
    <name type="common">Noble rot fungus</name>
    <name type="synonym">Botrytis cinerea</name>
    <dbReference type="NCBI Taxonomy" id="332648"/>
    <lineage>
        <taxon>Eukaryota</taxon>
        <taxon>Fungi</taxon>
        <taxon>Dikarya</taxon>
        <taxon>Ascomycota</taxon>
        <taxon>Pezizomycotina</taxon>
        <taxon>Leotiomycetes</taxon>
        <taxon>Helotiales</taxon>
        <taxon>Sclerotiniaceae</taxon>
        <taxon>Botrytis</taxon>
    </lineage>
</organism>
<dbReference type="EMBL" id="CP009809">
    <property type="protein sequence ID" value="ATZ50081.1"/>
    <property type="molecule type" value="Genomic_DNA"/>
</dbReference>
<keyword evidence="3" id="KW-1185">Reference proteome</keyword>
<accession>A0A384JI27</accession>
<evidence type="ECO:0000313" key="3">
    <source>
        <dbReference type="Proteomes" id="UP000001798"/>
    </source>
</evidence>
<protein>
    <submittedName>
        <fullName evidence="2">Uncharacterized protein</fullName>
    </submittedName>
</protein>
<gene>
    <name evidence="2" type="ORF">BCIN_05g04690</name>
</gene>
<dbReference type="InterPro" id="IPR018714">
    <property type="entry name" value="DUF2237"/>
</dbReference>
<evidence type="ECO:0000313" key="2">
    <source>
        <dbReference type="EMBL" id="ATZ50081.1"/>
    </source>
</evidence>
<dbReference type="Gene3D" id="3.30.56.110">
    <property type="entry name" value="Protein of unknown function DUF2237"/>
    <property type="match status" value="1"/>
</dbReference>
<reference evidence="2 3" key="3">
    <citation type="journal article" date="2017" name="Mol. Plant Pathol.">
        <title>A gapless genome sequence of the fungus Botrytis cinerea.</title>
        <authorList>
            <person name="Van Kan J.A."/>
            <person name="Stassen J.H."/>
            <person name="Mosbach A."/>
            <person name="Van Der Lee T.A."/>
            <person name="Faino L."/>
            <person name="Farmer A.D."/>
            <person name="Papasotiriou D.G."/>
            <person name="Zhou S."/>
            <person name="Seidl M.F."/>
            <person name="Cottam E."/>
            <person name="Edel D."/>
            <person name="Hahn M."/>
            <person name="Schwartz D.C."/>
            <person name="Dietrich R.A."/>
            <person name="Widdison S."/>
            <person name="Scalliet G."/>
        </authorList>
    </citation>
    <scope>NUCLEOTIDE SEQUENCE [LARGE SCALE GENOMIC DNA]</scope>
    <source>
        <strain evidence="2 3">B05.10</strain>
    </source>
</reference>
<dbReference type="PANTHER" id="PTHR37466">
    <property type="entry name" value="SLR1628 PROTEIN"/>
    <property type="match status" value="1"/>
</dbReference>
<name>A0A384JI27_BOTFB</name>
<reference evidence="2 3" key="2">
    <citation type="journal article" date="2012" name="Eukaryot. Cell">
        <title>Genome update of Botrytis cinerea strains B05.10 and T4.</title>
        <authorList>
            <person name="Staats M."/>
            <person name="van Kan J.A."/>
        </authorList>
    </citation>
    <scope>NUCLEOTIDE SEQUENCE [LARGE SCALE GENOMIC DNA]</scope>
    <source>
        <strain evidence="2 3">B05.10</strain>
    </source>
</reference>
<feature type="region of interest" description="Disordered" evidence="1">
    <location>
        <begin position="162"/>
        <end position="205"/>
    </location>
</feature>
<feature type="compositionally biased region" description="Polar residues" evidence="1">
    <location>
        <begin position="165"/>
        <end position="175"/>
    </location>
</feature>
<dbReference type="VEuPathDB" id="FungiDB:Bcin05g04690"/>
<sequence length="205" mass="22327">MHSVSITRRQIFRSPVLSNLKTYSTTRVKMANEGRSDSFGKAHKSLNVFNKPLGQFAKGTGFYRNGQCDVGPEDTGNHSVAATVTDSFLDFSASRGNNLRGIGLTGGKKWCLCASRWKEAMEAAKNSKDENLVPKVHLHATHERALDAISLEDLKKYAAEPEAANASTVPQSRKGNNLPGGVPTKERTELAGTDEMTGSRQRGNY</sequence>
<dbReference type="GeneID" id="5429121"/>
<evidence type="ECO:0000256" key="1">
    <source>
        <dbReference type="SAM" id="MobiDB-lite"/>
    </source>
</evidence>
<dbReference type="PANTHER" id="PTHR37466:SF1">
    <property type="entry name" value="SLR1628 PROTEIN"/>
    <property type="match status" value="1"/>
</dbReference>
<proteinExistence type="predicted"/>
<dbReference type="Proteomes" id="UP000001798">
    <property type="component" value="Chromosome 5"/>
</dbReference>